<keyword evidence="2" id="KW-1185">Reference proteome</keyword>
<proteinExistence type="predicted"/>
<comment type="caution">
    <text evidence="1">The sequence shown here is derived from an EMBL/GenBank/DDBJ whole genome shotgun (WGS) entry which is preliminary data.</text>
</comment>
<reference evidence="1 2" key="2">
    <citation type="journal article" date="2022" name="Mol. Biol. Evol.">
        <title>Comparative Genomics Reveals Insights into the Divergent Evolution of Astigmatic Mites and Household Pest Adaptations.</title>
        <authorList>
            <person name="Xiong Q."/>
            <person name="Wan A.T."/>
            <person name="Liu X."/>
            <person name="Fung C.S."/>
            <person name="Xiao X."/>
            <person name="Malainual N."/>
            <person name="Hou J."/>
            <person name="Wang L."/>
            <person name="Wang M."/>
            <person name="Yang K.Y."/>
            <person name="Cui Y."/>
            <person name="Leung E.L."/>
            <person name="Nong W."/>
            <person name="Shin S.K."/>
            <person name="Au S.W."/>
            <person name="Jeong K.Y."/>
            <person name="Chew F.T."/>
            <person name="Hui J.H."/>
            <person name="Leung T.F."/>
            <person name="Tungtrongchitr A."/>
            <person name="Zhong N."/>
            <person name="Liu Z."/>
            <person name="Tsui S.K."/>
        </authorList>
    </citation>
    <scope>NUCLEOTIDE SEQUENCE [LARGE SCALE GENOMIC DNA]</scope>
    <source>
        <strain evidence="1">Derp</strain>
    </source>
</reference>
<protein>
    <submittedName>
        <fullName evidence="1">Uncharacterized protein</fullName>
    </submittedName>
</protein>
<accession>A0ABQ8JF40</accession>
<evidence type="ECO:0000313" key="1">
    <source>
        <dbReference type="EMBL" id="KAH9421000.1"/>
    </source>
</evidence>
<gene>
    <name evidence="1" type="ORF">DERP_001441</name>
</gene>
<dbReference type="EMBL" id="NJHN03000047">
    <property type="protein sequence ID" value="KAH9421000.1"/>
    <property type="molecule type" value="Genomic_DNA"/>
</dbReference>
<organism evidence="1 2">
    <name type="scientific">Dermatophagoides pteronyssinus</name>
    <name type="common">European house dust mite</name>
    <dbReference type="NCBI Taxonomy" id="6956"/>
    <lineage>
        <taxon>Eukaryota</taxon>
        <taxon>Metazoa</taxon>
        <taxon>Ecdysozoa</taxon>
        <taxon>Arthropoda</taxon>
        <taxon>Chelicerata</taxon>
        <taxon>Arachnida</taxon>
        <taxon>Acari</taxon>
        <taxon>Acariformes</taxon>
        <taxon>Sarcoptiformes</taxon>
        <taxon>Astigmata</taxon>
        <taxon>Psoroptidia</taxon>
        <taxon>Analgoidea</taxon>
        <taxon>Pyroglyphidae</taxon>
        <taxon>Dermatophagoidinae</taxon>
        <taxon>Dermatophagoides</taxon>
    </lineage>
</organism>
<dbReference type="Proteomes" id="UP000887458">
    <property type="component" value="Unassembled WGS sequence"/>
</dbReference>
<name>A0ABQ8JF40_DERPT</name>
<reference evidence="1 2" key="1">
    <citation type="journal article" date="2018" name="J. Allergy Clin. Immunol.">
        <title>High-quality assembly of Dermatophagoides pteronyssinus genome and transcriptome reveals a wide range of novel allergens.</title>
        <authorList>
            <person name="Liu X.Y."/>
            <person name="Yang K.Y."/>
            <person name="Wang M.Q."/>
            <person name="Kwok J.S."/>
            <person name="Zeng X."/>
            <person name="Yang Z."/>
            <person name="Xiao X.J."/>
            <person name="Lau C.P."/>
            <person name="Li Y."/>
            <person name="Huang Z.M."/>
            <person name="Ba J.G."/>
            <person name="Yim A.K."/>
            <person name="Ouyang C.Y."/>
            <person name="Ngai S.M."/>
            <person name="Chan T.F."/>
            <person name="Leung E.L."/>
            <person name="Liu L."/>
            <person name="Liu Z.G."/>
            <person name="Tsui S.K."/>
        </authorList>
    </citation>
    <scope>NUCLEOTIDE SEQUENCE [LARGE SCALE GENOMIC DNA]</scope>
    <source>
        <strain evidence="1">Derp</strain>
    </source>
</reference>
<sequence length="73" mass="8333">MIIGHLVESFESMLIGCIITIICNDDDDSYSKQVEMAKFEKFQEIEKQMSKLSLCNFVQPLISIEKNSPDSDN</sequence>
<evidence type="ECO:0000313" key="2">
    <source>
        <dbReference type="Proteomes" id="UP000887458"/>
    </source>
</evidence>